<feature type="region of interest" description="Disordered" evidence="1">
    <location>
        <begin position="243"/>
        <end position="272"/>
    </location>
</feature>
<gene>
    <name evidence="2" type="ORF">EGW08_008902</name>
</gene>
<comment type="caution">
    <text evidence="2">The sequence shown here is derived from an EMBL/GenBank/DDBJ whole genome shotgun (WGS) entry which is preliminary data.</text>
</comment>
<organism evidence="2 3">
    <name type="scientific">Elysia chlorotica</name>
    <name type="common">Eastern emerald elysia</name>
    <name type="synonym">Sea slug</name>
    <dbReference type="NCBI Taxonomy" id="188477"/>
    <lineage>
        <taxon>Eukaryota</taxon>
        <taxon>Metazoa</taxon>
        <taxon>Spiralia</taxon>
        <taxon>Lophotrochozoa</taxon>
        <taxon>Mollusca</taxon>
        <taxon>Gastropoda</taxon>
        <taxon>Heterobranchia</taxon>
        <taxon>Euthyneura</taxon>
        <taxon>Panpulmonata</taxon>
        <taxon>Sacoglossa</taxon>
        <taxon>Placobranchoidea</taxon>
        <taxon>Plakobranchidae</taxon>
        <taxon>Elysia</taxon>
    </lineage>
</organism>
<evidence type="ECO:0000256" key="1">
    <source>
        <dbReference type="SAM" id="MobiDB-lite"/>
    </source>
</evidence>
<feature type="compositionally biased region" description="Basic and acidic residues" evidence="1">
    <location>
        <begin position="169"/>
        <end position="184"/>
    </location>
</feature>
<feature type="region of interest" description="Disordered" evidence="1">
    <location>
        <begin position="357"/>
        <end position="390"/>
    </location>
</feature>
<sequence>MSFLNLFGNKISESLGGPRSRSISSDKNSQTDFDFDDAATDGRDIGIRVDPRPTKKRNVKVDNTQAVTPDINNPDQMMIAERMFYDQPDTDEHWSVQPVSSPEHHDAGTKGEEKEFPCMDPCDPCQKYKDCMQVCMTQDHDAEHVEEDRCEVKEKHGGRRPCNDQCRSSSREKKRAGNTDKPRRQCSDLCRVAKKRQEHVEDPCNDPCADPCKKQDPCADPCKKKDPCADVARDPCFDANAHESCDDPCARPDPCNDPCRRPKPKSNPCYDPCRDPCRDPCNDPCPQACPQNPCEQHEENAEHPSDAKGDAHGEADAEHSAGPCCPCPPCPACPPCPQCPECPACPPCPSPPPTNKAYGACRTSSSSSDRFVVSHVKETKEEPTPVNETAKEEITICPEPLFPLCKQSEESCKSIVCPEDD</sequence>
<dbReference type="STRING" id="188477.A0A433TP60"/>
<protein>
    <submittedName>
        <fullName evidence="2">Uncharacterized protein</fullName>
    </submittedName>
</protein>
<feature type="compositionally biased region" description="Basic and acidic residues" evidence="1">
    <location>
        <begin position="102"/>
        <end position="113"/>
    </location>
</feature>
<feature type="compositionally biased region" description="Basic and acidic residues" evidence="1">
    <location>
        <begin position="40"/>
        <end position="53"/>
    </location>
</feature>
<feature type="region of interest" description="Disordered" evidence="1">
    <location>
        <begin position="11"/>
        <end position="74"/>
    </location>
</feature>
<feature type="compositionally biased region" description="Basic and acidic residues" evidence="1">
    <location>
        <begin position="295"/>
        <end position="319"/>
    </location>
</feature>
<feature type="region of interest" description="Disordered" evidence="1">
    <location>
        <begin position="146"/>
        <end position="184"/>
    </location>
</feature>
<feature type="compositionally biased region" description="Polar residues" evidence="1">
    <location>
        <begin position="21"/>
        <end position="30"/>
    </location>
</feature>
<accession>A0A433TP60</accession>
<feature type="compositionally biased region" description="Basic and acidic residues" evidence="1">
    <location>
        <begin position="375"/>
        <end position="390"/>
    </location>
</feature>
<evidence type="ECO:0000313" key="2">
    <source>
        <dbReference type="EMBL" id="RUS83355.1"/>
    </source>
</evidence>
<feature type="compositionally biased region" description="Polar residues" evidence="1">
    <location>
        <begin position="61"/>
        <end position="74"/>
    </location>
</feature>
<dbReference type="OrthoDB" id="9882514at2759"/>
<evidence type="ECO:0000313" key="3">
    <source>
        <dbReference type="Proteomes" id="UP000271974"/>
    </source>
</evidence>
<proteinExistence type="predicted"/>
<feature type="region of interest" description="Disordered" evidence="1">
    <location>
        <begin position="92"/>
        <end position="113"/>
    </location>
</feature>
<dbReference type="Proteomes" id="UP000271974">
    <property type="component" value="Unassembled WGS sequence"/>
</dbReference>
<keyword evidence="3" id="KW-1185">Reference proteome</keyword>
<feature type="compositionally biased region" description="Basic and acidic residues" evidence="1">
    <location>
        <begin position="146"/>
        <end position="155"/>
    </location>
</feature>
<dbReference type="EMBL" id="RQTK01000247">
    <property type="protein sequence ID" value="RUS83355.1"/>
    <property type="molecule type" value="Genomic_DNA"/>
</dbReference>
<name>A0A433TP60_ELYCH</name>
<dbReference type="AlphaFoldDB" id="A0A433TP60"/>
<reference evidence="2 3" key="1">
    <citation type="submission" date="2019-01" db="EMBL/GenBank/DDBJ databases">
        <title>A draft genome assembly of the solar-powered sea slug Elysia chlorotica.</title>
        <authorList>
            <person name="Cai H."/>
            <person name="Li Q."/>
            <person name="Fang X."/>
            <person name="Li J."/>
            <person name="Curtis N.E."/>
            <person name="Altenburger A."/>
            <person name="Shibata T."/>
            <person name="Feng M."/>
            <person name="Maeda T."/>
            <person name="Schwartz J.A."/>
            <person name="Shigenobu S."/>
            <person name="Lundholm N."/>
            <person name="Nishiyama T."/>
            <person name="Yang H."/>
            <person name="Hasebe M."/>
            <person name="Li S."/>
            <person name="Pierce S.K."/>
            <person name="Wang J."/>
        </authorList>
    </citation>
    <scope>NUCLEOTIDE SEQUENCE [LARGE SCALE GENOMIC DNA]</scope>
    <source>
        <strain evidence="2">EC2010</strain>
        <tissue evidence="2">Whole organism of an adult</tissue>
    </source>
</reference>
<feature type="region of interest" description="Disordered" evidence="1">
    <location>
        <begin position="292"/>
        <end position="321"/>
    </location>
</feature>